<evidence type="ECO:0000256" key="1">
    <source>
        <dbReference type="SAM" id="MobiDB-lite"/>
    </source>
</evidence>
<comment type="caution">
    <text evidence="2">The sequence shown here is derived from an EMBL/GenBank/DDBJ whole genome shotgun (WGS) entry which is preliminary data.</text>
</comment>
<gene>
    <name evidence="2" type="ORF">ACJRO7_027763</name>
</gene>
<evidence type="ECO:0000313" key="3">
    <source>
        <dbReference type="Proteomes" id="UP001634007"/>
    </source>
</evidence>
<sequence length="92" mass="10373">MEGDAVEPDTKLQSPFYSSASSWDREISEEPPFDNVKEGTLPGRQNQTKEDSNRLDELAPPRTFHDRFRICLASILECVCNRDFPSIKAKGG</sequence>
<name>A0ABD3JW00_EUCGL</name>
<protein>
    <submittedName>
        <fullName evidence="2">Uncharacterized protein</fullName>
    </submittedName>
</protein>
<dbReference type="AlphaFoldDB" id="A0ABD3JW00"/>
<feature type="compositionally biased region" description="Basic and acidic residues" evidence="1">
    <location>
        <begin position="47"/>
        <end position="58"/>
    </location>
</feature>
<evidence type="ECO:0000313" key="2">
    <source>
        <dbReference type="EMBL" id="KAL3730782.1"/>
    </source>
</evidence>
<keyword evidence="3" id="KW-1185">Reference proteome</keyword>
<dbReference type="EMBL" id="JBJKBG010000007">
    <property type="protein sequence ID" value="KAL3730782.1"/>
    <property type="molecule type" value="Genomic_DNA"/>
</dbReference>
<feature type="compositionally biased region" description="Polar residues" evidence="1">
    <location>
        <begin position="11"/>
        <end position="22"/>
    </location>
</feature>
<dbReference type="Proteomes" id="UP001634007">
    <property type="component" value="Unassembled WGS sequence"/>
</dbReference>
<feature type="region of interest" description="Disordered" evidence="1">
    <location>
        <begin position="1"/>
        <end position="58"/>
    </location>
</feature>
<reference evidence="2 3" key="1">
    <citation type="submission" date="2024-11" db="EMBL/GenBank/DDBJ databases">
        <title>Chromosome-level genome assembly of Eucalyptus globulus Labill. provides insights into its genome evolution.</title>
        <authorList>
            <person name="Li X."/>
        </authorList>
    </citation>
    <scope>NUCLEOTIDE SEQUENCE [LARGE SCALE GENOMIC DNA]</scope>
    <source>
        <strain evidence="2">CL2024</strain>
        <tissue evidence="2">Fresh tender leaves</tissue>
    </source>
</reference>
<accession>A0ABD3JW00</accession>
<proteinExistence type="predicted"/>
<organism evidence="2 3">
    <name type="scientific">Eucalyptus globulus</name>
    <name type="common">Tasmanian blue gum</name>
    <dbReference type="NCBI Taxonomy" id="34317"/>
    <lineage>
        <taxon>Eukaryota</taxon>
        <taxon>Viridiplantae</taxon>
        <taxon>Streptophyta</taxon>
        <taxon>Embryophyta</taxon>
        <taxon>Tracheophyta</taxon>
        <taxon>Spermatophyta</taxon>
        <taxon>Magnoliopsida</taxon>
        <taxon>eudicotyledons</taxon>
        <taxon>Gunneridae</taxon>
        <taxon>Pentapetalae</taxon>
        <taxon>rosids</taxon>
        <taxon>malvids</taxon>
        <taxon>Myrtales</taxon>
        <taxon>Myrtaceae</taxon>
        <taxon>Myrtoideae</taxon>
        <taxon>Eucalypteae</taxon>
        <taxon>Eucalyptus</taxon>
    </lineage>
</organism>